<organism evidence="1 2">
    <name type="scientific">Ensifer adhaerens</name>
    <name type="common">Sinorhizobium morelense</name>
    <dbReference type="NCBI Taxonomy" id="106592"/>
    <lineage>
        <taxon>Bacteria</taxon>
        <taxon>Pseudomonadati</taxon>
        <taxon>Pseudomonadota</taxon>
        <taxon>Alphaproteobacteria</taxon>
        <taxon>Hyphomicrobiales</taxon>
        <taxon>Rhizobiaceae</taxon>
        <taxon>Sinorhizobium/Ensifer group</taxon>
        <taxon>Ensifer</taxon>
    </lineage>
</organism>
<keyword evidence="1" id="KW-0614">Plasmid</keyword>
<sequence>MEILACPDAIRSSFCPIDAAPFQFVERKLPIKEMGRKHRRHGLTIYREIRRNTFRDRELPLAVFLSVRTDCVLGAETKLVDRFRESRSIRVSEWCMLGSIGASDRTLHGK</sequence>
<geneLocation type="plasmid" evidence="1 2">
    <name>pC</name>
</geneLocation>
<protein>
    <submittedName>
        <fullName evidence="1">Uncharacterized protein</fullName>
    </submittedName>
</protein>
<dbReference type="AlphaFoldDB" id="A0A9Q9DEX8"/>
<dbReference type="Proteomes" id="UP001055460">
    <property type="component" value="Plasmid pC"/>
</dbReference>
<proteinExistence type="predicted"/>
<dbReference type="EMBL" id="CP098810">
    <property type="protein sequence ID" value="USJ28417.1"/>
    <property type="molecule type" value="Genomic_DNA"/>
</dbReference>
<accession>A0A9Q9DEX8</accession>
<evidence type="ECO:0000313" key="2">
    <source>
        <dbReference type="Proteomes" id="UP001055460"/>
    </source>
</evidence>
<gene>
    <name evidence="1" type="ORF">NE863_35350</name>
</gene>
<evidence type="ECO:0000313" key="1">
    <source>
        <dbReference type="EMBL" id="USJ28417.1"/>
    </source>
</evidence>
<reference evidence="1" key="1">
    <citation type="submission" date="2022-06" db="EMBL/GenBank/DDBJ databases">
        <title>Physiological and biochemical characterization and genomic elucidation of a strain of the genus Ensifer adhaerens M8 that combines arsenic oxidation and chromium reduction.</title>
        <authorList>
            <person name="Li X."/>
            <person name="Yu c."/>
        </authorList>
    </citation>
    <scope>NUCLEOTIDE SEQUENCE</scope>
    <source>
        <strain evidence="1">M8</strain>
        <plasmid evidence="1">pC</plasmid>
    </source>
</reference>
<name>A0A9Q9DEX8_ENSAD</name>